<accession>A0A915JZB1</accession>
<feature type="region of interest" description="Disordered" evidence="1">
    <location>
        <begin position="39"/>
        <end position="58"/>
    </location>
</feature>
<proteinExistence type="predicted"/>
<evidence type="ECO:0000313" key="2">
    <source>
        <dbReference type="Proteomes" id="UP000887565"/>
    </source>
</evidence>
<reference evidence="3" key="1">
    <citation type="submission" date="2022-11" db="UniProtKB">
        <authorList>
            <consortium name="WormBaseParasite"/>
        </authorList>
    </citation>
    <scope>IDENTIFICATION</scope>
</reference>
<organism evidence="2 3">
    <name type="scientific">Romanomermis culicivorax</name>
    <name type="common">Nematode worm</name>
    <dbReference type="NCBI Taxonomy" id="13658"/>
    <lineage>
        <taxon>Eukaryota</taxon>
        <taxon>Metazoa</taxon>
        <taxon>Ecdysozoa</taxon>
        <taxon>Nematoda</taxon>
        <taxon>Enoplea</taxon>
        <taxon>Dorylaimia</taxon>
        <taxon>Mermithida</taxon>
        <taxon>Mermithoidea</taxon>
        <taxon>Mermithidae</taxon>
        <taxon>Romanomermis</taxon>
    </lineage>
</organism>
<dbReference type="AlphaFoldDB" id="A0A915JZB1"/>
<dbReference type="Proteomes" id="UP000887565">
    <property type="component" value="Unplaced"/>
</dbReference>
<sequence>MLLRTLRERPSKHIRTCATVRRLSMVRVAHSTWYLRASHAKQQNDEGTIKSAETHYNT</sequence>
<name>A0A915JZB1_ROMCU</name>
<evidence type="ECO:0000256" key="1">
    <source>
        <dbReference type="SAM" id="MobiDB-lite"/>
    </source>
</evidence>
<dbReference type="WBParaSite" id="nRc.2.0.1.t31399-RA">
    <property type="protein sequence ID" value="nRc.2.0.1.t31399-RA"/>
    <property type="gene ID" value="nRc.2.0.1.g31399"/>
</dbReference>
<evidence type="ECO:0000313" key="3">
    <source>
        <dbReference type="WBParaSite" id="nRc.2.0.1.t31399-RA"/>
    </source>
</evidence>
<keyword evidence="2" id="KW-1185">Reference proteome</keyword>
<protein>
    <submittedName>
        <fullName evidence="3">Uncharacterized protein</fullName>
    </submittedName>
</protein>